<comment type="caution">
    <text evidence="5">The sequence shown here is derived from an EMBL/GenBank/DDBJ whole genome shotgun (WGS) entry which is preliminary data.</text>
</comment>
<dbReference type="InterPro" id="IPR041118">
    <property type="entry name" value="Rx_N"/>
</dbReference>
<keyword evidence="2" id="KW-0547">Nucleotide-binding</keyword>
<protein>
    <recommendedName>
        <fullName evidence="4">Disease resistance N-terminal domain-containing protein</fullName>
    </recommendedName>
</protein>
<evidence type="ECO:0000256" key="1">
    <source>
        <dbReference type="ARBA" id="ARBA00022737"/>
    </source>
</evidence>
<evidence type="ECO:0000256" key="3">
    <source>
        <dbReference type="ARBA" id="ARBA00022821"/>
    </source>
</evidence>
<keyword evidence="3" id="KW-0611">Plant defense</keyword>
<dbReference type="GO" id="GO:0000166">
    <property type="term" value="F:nucleotide binding"/>
    <property type="evidence" value="ECO:0007669"/>
    <property type="project" value="UniProtKB-KW"/>
</dbReference>
<sequence>MVIGAESDVRKMPRILKSIRPSNAEQRQLTEEIVKLWIHRLNDVSFEFEIDDVMDDWSTVILQRRVEANQPDLN</sequence>
<organism evidence="5 6">
    <name type="scientific">Linum tenue</name>
    <dbReference type="NCBI Taxonomy" id="586396"/>
    <lineage>
        <taxon>Eukaryota</taxon>
        <taxon>Viridiplantae</taxon>
        <taxon>Streptophyta</taxon>
        <taxon>Embryophyta</taxon>
        <taxon>Tracheophyta</taxon>
        <taxon>Spermatophyta</taxon>
        <taxon>Magnoliopsida</taxon>
        <taxon>eudicotyledons</taxon>
        <taxon>Gunneridae</taxon>
        <taxon>Pentapetalae</taxon>
        <taxon>rosids</taxon>
        <taxon>fabids</taxon>
        <taxon>Malpighiales</taxon>
        <taxon>Linaceae</taxon>
        <taxon>Linum</taxon>
    </lineage>
</organism>
<dbReference type="Gene3D" id="1.20.5.4130">
    <property type="match status" value="1"/>
</dbReference>
<gene>
    <name evidence="5" type="ORF">LITE_LOCUS48896</name>
</gene>
<dbReference type="EMBL" id="CAMGYJ010000011">
    <property type="protein sequence ID" value="CAI0558728.1"/>
    <property type="molecule type" value="Genomic_DNA"/>
</dbReference>
<dbReference type="Proteomes" id="UP001154282">
    <property type="component" value="Unassembled WGS sequence"/>
</dbReference>
<evidence type="ECO:0000313" key="6">
    <source>
        <dbReference type="Proteomes" id="UP001154282"/>
    </source>
</evidence>
<keyword evidence="6" id="KW-1185">Reference proteome</keyword>
<keyword evidence="1" id="KW-0677">Repeat</keyword>
<name>A0AAV0RMB2_9ROSI</name>
<reference evidence="5" key="1">
    <citation type="submission" date="2022-08" db="EMBL/GenBank/DDBJ databases">
        <authorList>
            <person name="Gutierrez-Valencia J."/>
        </authorList>
    </citation>
    <scope>NUCLEOTIDE SEQUENCE</scope>
</reference>
<dbReference type="AlphaFoldDB" id="A0AAV0RMB2"/>
<feature type="domain" description="Disease resistance N-terminal" evidence="4">
    <location>
        <begin position="4"/>
        <end position="68"/>
    </location>
</feature>
<evidence type="ECO:0000313" key="5">
    <source>
        <dbReference type="EMBL" id="CAI0558728.1"/>
    </source>
</evidence>
<evidence type="ECO:0000256" key="2">
    <source>
        <dbReference type="ARBA" id="ARBA00022741"/>
    </source>
</evidence>
<accession>A0AAV0RMB2</accession>
<dbReference type="GO" id="GO:0006952">
    <property type="term" value="P:defense response"/>
    <property type="evidence" value="ECO:0007669"/>
    <property type="project" value="UniProtKB-KW"/>
</dbReference>
<proteinExistence type="predicted"/>
<dbReference type="Pfam" id="PF18052">
    <property type="entry name" value="Rx_N"/>
    <property type="match status" value="1"/>
</dbReference>
<evidence type="ECO:0000259" key="4">
    <source>
        <dbReference type="Pfam" id="PF18052"/>
    </source>
</evidence>